<dbReference type="PANTHER" id="PTHR32248">
    <property type="entry name" value="RNA POLYMERASE SIGMA-54 FACTOR"/>
    <property type="match status" value="1"/>
</dbReference>
<dbReference type="GO" id="GO:0016779">
    <property type="term" value="F:nucleotidyltransferase activity"/>
    <property type="evidence" value="ECO:0007669"/>
    <property type="project" value="UniProtKB-KW"/>
</dbReference>
<evidence type="ECO:0000256" key="5">
    <source>
        <dbReference type="ARBA" id="ARBA00023015"/>
    </source>
</evidence>
<dbReference type="InterPro" id="IPR000394">
    <property type="entry name" value="RNA_pol_sigma_54"/>
</dbReference>
<dbReference type="AlphaFoldDB" id="A0A5D0MP85"/>
<dbReference type="InterPro" id="IPR038709">
    <property type="entry name" value="RpoN_core-bd_sf"/>
</dbReference>
<dbReference type="GO" id="GO:0000428">
    <property type="term" value="C:DNA-directed RNA polymerase complex"/>
    <property type="evidence" value="ECO:0007669"/>
    <property type="project" value="UniProtKB-KW"/>
</dbReference>
<keyword evidence="7" id="KW-0238">DNA-binding</keyword>
<proteinExistence type="inferred from homology"/>
<protein>
    <submittedName>
        <fullName evidence="11">RNA polymerase factor sigma-54</fullName>
    </submittedName>
</protein>
<reference evidence="11 12" key="1">
    <citation type="submission" date="2019-08" db="EMBL/GenBank/DDBJ databases">
        <title>Genomic characterization of a novel candidate phylum (ARYD3) from a high temperature, high salinity tertiary oil reservoir in north central Oklahoma, USA.</title>
        <authorList>
            <person name="Youssef N.H."/>
            <person name="Yadav A."/>
            <person name="Elshahed M.S."/>
        </authorList>
    </citation>
    <scope>NUCLEOTIDE SEQUENCE [LARGE SCALE GENOMIC DNA]</scope>
    <source>
        <strain evidence="11">ARYD1</strain>
    </source>
</reference>
<feature type="domain" description="RNA polymerase sigma factor 54 DNA-binding" evidence="9">
    <location>
        <begin position="303"/>
        <end position="460"/>
    </location>
</feature>
<dbReference type="PIRSF" id="PIRSF000774">
    <property type="entry name" value="RpoN"/>
    <property type="match status" value="1"/>
</dbReference>
<dbReference type="GO" id="GO:0006352">
    <property type="term" value="P:DNA-templated transcription initiation"/>
    <property type="evidence" value="ECO:0007669"/>
    <property type="project" value="InterPro"/>
</dbReference>
<evidence type="ECO:0000256" key="2">
    <source>
        <dbReference type="ARBA" id="ARBA00022478"/>
    </source>
</evidence>
<evidence type="ECO:0000256" key="8">
    <source>
        <dbReference type="ARBA" id="ARBA00023163"/>
    </source>
</evidence>
<dbReference type="PRINTS" id="PR00045">
    <property type="entry name" value="SIGMA54FCT"/>
</dbReference>
<dbReference type="RefSeq" id="WP_303701182.1">
    <property type="nucleotide sequence ID" value="NZ_VSIV01000165.1"/>
</dbReference>
<dbReference type="NCBIfam" id="TIGR02395">
    <property type="entry name" value="rpoN_sigma"/>
    <property type="match status" value="1"/>
</dbReference>
<accession>A0A5D0MP85</accession>
<sequence>MQNTKMGLTLENKLSQKLMITPQMKQSLNLLQMPVVELLHEVNSILEDNPVIEEMESKQEEEYSEKDEFLEDLKKVEWDDYFQNDEWYYLPRYDEEVNFEKFVSSNENLYEHLLFQLTISDVSEEVKRAGEYIIGNITENGYFTLDPAAVADETNIDVDVVNEALKVVREFDPTGIAQPNLKDCILKQLHSFGVNPNDIDVISEILDNFEKEIIMGDFKQVAESLAIDMEGLEKLFGYIKMTDPKPGLKFSSAARYVVPDVYIVERDGFFDVILNEEGFSPMKLNSYYVKLLKDSSLDTNTREYVEEKVKNALWLLKSLNQRKKAIQRVVEEIVKIQHDFLKKGKEFLKPLKLKDIAEATGLHESTVSRVTSGKYAMCAHGVLELRSFFIKGIESENGEVSTMSIKMQIRELIENEPKEKPHSDQKIVEILTKKGIKIARRTVAKYRESMNIPARSERKRNRR</sequence>
<dbReference type="Gene3D" id="1.10.10.1330">
    <property type="entry name" value="RNA polymerase sigma-54 factor, core-binding domain"/>
    <property type="match status" value="1"/>
</dbReference>
<keyword evidence="6" id="KW-0731">Sigma factor</keyword>
<dbReference type="Pfam" id="PF00309">
    <property type="entry name" value="Sigma54_AID"/>
    <property type="match status" value="1"/>
</dbReference>
<comment type="caution">
    <text evidence="11">The sequence shown here is derived from an EMBL/GenBank/DDBJ whole genome shotgun (WGS) entry which is preliminary data.</text>
</comment>
<evidence type="ECO:0000256" key="3">
    <source>
        <dbReference type="ARBA" id="ARBA00022679"/>
    </source>
</evidence>
<organism evidence="11 12">
    <name type="scientific">Flexistipes sinusarabici</name>
    <dbReference type="NCBI Taxonomy" id="2352"/>
    <lineage>
        <taxon>Bacteria</taxon>
        <taxon>Pseudomonadati</taxon>
        <taxon>Deferribacterota</taxon>
        <taxon>Deferribacteres</taxon>
        <taxon>Deferribacterales</taxon>
        <taxon>Flexistipitaceae</taxon>
        <taxon>Flexistipes</taxon>
    </lineage>
</organism>
<dbReference type="PROSITE" id="PS00717">
    <property type="entry name" value="SIGMA54_1"/>
    <property type="match status" value="1"/>
</dbReference>
<evidence type="ECO:0000313" key="11">
    <source>
        <dbReference type="EMBL" id="TYB33320.1"/>
    </source>
</evidence>
<dbReference type="Proteomes" id="UP000323337">
    <property type="component" value="Unassembled WGS sequence"/>
</dbReference>
<evidence type="ECO:0000256" key="1">
    <source>
        <dbReference type="ARBA" id="ARBA00008798"/>
    </source>
</evidence>
<dbReference type="Pfam" id="PF04963">
    <property type="entry name" value="Sigma54_CBD"/>
    <property type="match status" value="1"/>
</dbReference>
<feature type="domain" description="RNA polymerase sigma factor 54 core-binding" evidence="10">
    <location>
        <begin position="99"/>
        <end position="288"/>
    </location>
</feature>
<dbReference type="PROSITE" id="PS00718">
    <property type="entry name" value="SIGMA54_2"/>
    <property type="match status" value="1"/>
</dbReference>
<dbReference type="GO" id="GO:0016987">
    <property type="term" value="F:sigma factor activity"/>
    <property type="evidence" value="ECO:0007669"/>
    <property type="project" value="UniProtKB-KW"/>
</dbReference>
<evidence type="ECO:0000256" key="7">
    <source>
        <dbReference type="ARBA" id="ARBA00023125"/>
    </source>
</evidence>
<dbReference type="EMBL" id="VSIV01000165">
    <property type="protein sequence ID" value="TYB33320.1"/>
    <property type="molecule type" value="Genomic_DNA"/>
</dbReference>
<dbReference type="InterPro" id="IPR007634">
    <property type="entry name" value="RNA_pol_sigma_54_DNA-bd"/>
</dbReference>
<name>A0A5D0MP85_FLESI</name>
<keyword evidence="5" id="KW-0805">Transcription regulation</keyword>
<keyword evidence="4" id="KW-0548">Nucleotidyltransferase</keyword>
<evidence type="ECO:0000256" key="6">
    <source>
        <dbReference type="ARBA" id="ARBA00023082"/>
    </source>
</evidence>
<dbReference type="GO" id="GO:0001216">
    <property type="term" value="F:DNA-binding transcription activator activity"/>
    <property type="evidence" value="ECO:0007669"/>
    <property type="project" value="InterPro"/>
</dbReference>
<dbReference type="PANTHER" id="PTHR32248:SF4">
    <property type="entry name" value="RNA POLYMERASE SIGMA-54 FACTOR"/>
    <property type="match status" value="1"/>
</dbReference>
<gene>
    <name evidence="11" type="primary">rpoN</name>
    <name evidence="11" type="ORF">FXF49_06970</name>
</gene>
<evidence type="ECO:0000259" key="9">
    <source>
        <dbReference type="Pfam" id="PF04552"/>
    </source>
</evidence>
<keyword evidence="2" id="KW-0240">DNA-directed RNA polymerase</keyword>
<dbReference type="PROSITE" id="PS50044">
    <property type="entry name" value="SIGMA54_3"/>
    <property type="match status" value="1"/>
</dbReference>
<dbReference type="GO" id="GO:0003677">
    <property type="term" value="F:DNA binding"/>
    <property type="evidence" value="ECO:0007669"/>
    <property type="project" value="UniProtKB-KW"/>
</dbReference>
<keyword evidence="8" id="KW-0804">Transcription</keyword>
<dbReference type="Gene3D" id="1.10.10.60">
    <property type="entry name" value="Homeodomain-like"/>
    <property type="match status" value="1"/>
</dbReference>
<evidence type="ECO:0000256" key="4">
    <source>
        <dbReference type="ARBA" id="ARBA00022695"/>
    </source>
</evidence>
<keyword evidence="3" id="KW-0808">Transferase</keyword>
<dbReference type="Pfam" id="PF04552">
    <property type="entry name" value="Sigma54_DBD"/>
    <property type="match status" value="1"/>
</dbReference>
<dbReference type="InterPro" id="IPR007046">
    <property type="entry name" value="RNA_pol_sigma_54_core-bd"/>
</dbReference>
<comment type="similarity">
    <text evidence="1">Belongs to the sigma-54 factor family.</text>
</comment>
<evidence type="ECO:0000259" key="10">
    <source>
        <dbReference type="Pfam" id="PF04963"/>
    </source>
</evidence>
<evidence type="ECO:0000313" key="12">
    <source>
        <dbReference type="Proteomes" id="UP000323337"/>
    </source>
</evidence>